<dbReference type="GeneID" id="94694377"/>
<sequence>MQIRQITPAIGAEISGIHLGDAARDAALFADIRAALLTHRVLFFRDQDITRAEHVAFASRFGPLEDHPVAGSDPEHPGLVRIYRSDDPHSYENTWHCDGLWRPNPAMGAVLRCIECPPIGGDTIWVNMVKAYEELPESIKRSIDGLRAKAGIEHTFGAVMAPEARARLASEHPPVEHPVVRTHPETGEKLLFVGAGFSTHFVNYSTPENVRHGIDKAPGAALLMNYLISRATIPEYQVRWSWKPGDVAVWDNRSTQHYALNDYYPAPRRMERAGIVGDIPR</sequence>
<reference evidence="7 8" key="1">
    <citation type="submission" date="2016-10" db="EMBL/GenBank/DDBJ databases">
        <authorList>
            <person name="de Groot N.N."/>
        </authorList>
    </citation>
    <scope>NUCLEOTIDE SEQUENCE [LARGE SCALE GENOMIC DNA]</scope>
    <source>
        <strain evidence="7 8">LMG 24775</strain>
    </source>
</reference>
<dbReference type="Pfam" id="PF02668">
    <property type="entry name" value="TauD"/>
    <property type="match status" value="1"/>
</dbReference>
<organism evidence="7 8">
    <name type="scientific">Delftia lacustris</name>
    <dbReference type="NCBI Taxonomy" id="558537"/>
    <lineage>
        <taxon>Bacteria</taxon>
        <taxon>Pseudomonadati</taxon>
        <taxon>Pseudomonadota</taxon>
        <taxon>Betaproteobacteria</taxon>
        <taxon>Burkholderiales</taxon>
        <taxon>Comamonadaceae</taxon>
        <taxon>Delftia</taxon>
    </lineage>
</organism>
<protein>
    <submittedName>
        <fullName evidence="7">Taurine dioxygenase</fullName>
    </submittedName>
</protein>
<dbReference type="InterPro" id="IPR051323">
    <property type="entry name" value="AtsK-like"/>
</dbReference>
<dbReference type="GO" id="GO:0046872">
    <property type="term" value="F:metal ion binding"/>
    <property type="evidence" value="ECO:0007669"/>
    <property type="project" value="UniProtKB-KW"/>
</dbReference>
<dbReference type="InterPro" id="IPR003819">
    <property type="entry name" value="TauD/TfdA-like"/>
</dbReference>
<dbReference type="InterPro" id="IPR042098">
    <property type="entry name" value="TauD-like_sf"/>
</dbReference>
<dbReference type="Gene3D" id="3.60.130.10">
    <property type="entry name" value="Clavaminate synthase-like"/>
    <property type="match status" value="1"/>
</dbReference>
<dbReference type="Proteomes" id="UP000183417">
    <property type="component" value="Unassembled WGS sequence"/>
</dbReference>
<keyword evidence="3 7" id="KW-0223">Dioxygenase</keyword>
<evidence type="ECO:0000256" key="3">
    <source>
        <dbReference type="ARBA" id="ARBA00022964"/>
    </source>
</evidence>
<accession>A0A1H3UD31</accession>
<evidence type="ECO:0000256" key="4">
    <source>
        <dbReference type="ARBA" id="ARBA00023002"/>
    </source>
</evidence>
<dbReference type="PANTHER" id="PTHR30468">
    <property type="entry name" value="ALPHA-KETOGLUTARATE-DEPENDENT SULFONATE DIOXYGENASE"/>
    <property type="match status" value="1"/>
</dbReference>
<dbReference type="SUPFAM" id="SSF51197">
    <property type="entry name" value="Clavaminate synthase-like"/>
    <property type="match status" value="1"/>
</dbReference>
<dbReference type="EMBL" id="FNPE01000041">
    <property type="protein sequence ID" value="SDZ59951.1"/>
    <property type="molecule type" value="Genomic_DNA"/>
</dbReference>
<dbReference type="GO" id="GO:0016706">
    <property type="term" value="F:2-oxoglutarate-dependent dioxygenase activity"/>
    <property type="evidence" value="ECO:0007669"/>
    <property type="project" value="TreeGrafter"/>
</dbReference>
<evidence type="ECO:0000313" key="8">
    <source>
        <dbReference type="Proteomes" id="UP000183417"/>
    </source>
</evidence>
<evidence type="ECO:0000259" key="6">
    <source>
        <dbReference type="Pfam" id="PF02668"/>
    </source>
</evidence>
<dbReference type="PANTHER" id="PTHR30468:SF1">
    <property type="entry name" value="ALPHA-KETOGLUTARATE-DEPENDENT SULFONATE DIOXYGENASE"/>
    <property type="match status" value="1"/>
</dbReference>
<evidence type="ECO:0000256" key="1">
    <source>
        <dbReference type="ARBA" id="ARBA00005896"/>
    </source>
</evidence>
<keyword evidence="4" id="KW-0560">Oxidoreductase</keyword>
<proteinExistence type="inferred from homology"/>
<evidence type="ECO:0000313" key="7">
    <source>
        <dbReference type="EMBL" id="SDZ59951.1"/>
    </source>
</evidence>
<dbReference type="AlphaFoldDB" id="A0A1H3UD31"/>
<gene>
    <name evidence="7" type="ORF">SAMN05421547_14139</name>
</gene>
<comment type="similarity">
    <text evidence="1">Belongs to the TfdA dioxygenase family.</text>
</comment>
<dbReference type="RefSeq" id="WP_016450763.1">
    <property type="nucleotide sequence ID" value="NZ_CP141274.1"/>
</dbReference>
<keyword evidence="2" id="KW-0479">Metal-binding</keyword>
<evidence type="ECO:0000256" key="5">
    <source>
        <dbReference type="ARBA" id="ARBA00023004"/>
    </source>
</evidence>
<dbReference type="GO" id="GO:0005737">
    <property type="term" value="C:cytoplasm"/>
    <property type="evidence" value="ECO:0007669"/>
    <property type="project" value="TreeGrafter"/>
</dbReference>
<evidence type="ECO:0000256" key="2">
    <source>
        <dbReference type="ARBA" id="ARBA00022723"/>
    </source>
</evidence>
<name>A0A1H3UD31_9BURK</name>
<feature type="domain" description="TauD/TfdA-like" evidence="6">
    <location>
        <begin position="2"/>
        <end position="273"/>
    </location>
</feature>
<keyword evidence="5" id="KW-0408">Iron</keyword>